<dbReference type="EMBL" id="CP098611">
    <property type="protein sequence ID" value="USR90491.1"/>
    <property type="molecule type" value="Genomic_DNA"/>
</dbReference>
<evidence type="ECO:0000313" key="2">
    <source>
        <dbReference type="Proteomes" id="UP001056708"/>
    </source>
</evidence>
<keyword evidence="2" id="KW-1185">Reference proteome</keyword>
<proteinExistence type="predicted"/>
<dbReference type="RefSeq" id="WP_252662519.1">
    <property type="nucleotide sequence ID" value="NZ_CP098611.1"/>
</dbReference>
<protein>
    <submittedName>
        <fullName evidence="1">Uncharacterized protein</fullName>
    </submittedName>
</protein>
<organism evidence="1 2">
    <name type="scientific">Phormidium yuhuli AB48</name>
    <dbReference type="NCBI Taxonomy" id="2940671"/>
    <lineage>
        <taxon>Bacteria</taxon>
        <taxon>Bacillati</taxon>
        <taxon>Cyanobacteriota</taxon>
        <taxon>Cyanophyceae</taxon>
        <taxon>Oscillatoriophycideae</taxon>
        <taxon>Oscillatoriales</taxon>
        <taxon>Oscillatoriaceae</taxon>
        <taxon>Phormidium</taxon>
        <taxon>Phormidium yuhuli</taxon>
    </lineage>
</organism>
<name>A0ABY5AQ46_9CYAN</name>
<accession>A0ABY5AQ46</accession>
<sequence length="427" mass="49687">MMLFPYRSGYPSCQKCPEICVPQVIHRHLNPKFRQFRPMGVLDLNWLPVGSNCSHNQDFDPPAHSPPRDKSSQHLHLNLASPLVIWEGCNLLAQRGDIPWIWEGDRWTYRKPVKRGRGELQFWLQGDNQDPTSHSNIAEFDIRSACLHLIYAAKATQLPDPTQGVFSLSDRDLADYFGLQRRRDLSQHDKLTLLERLVREVSRLRVAIHWLQQGDIPAFEEAEHPLWELVQFEHHPPQGSQPHPSGFTLSIRPGPWVEHFLNPQGQQQGRGFYQTTNIEADWIELAFRNWQQHPGMVRSLFWLIFKLRFGRQSPLRVSTFMTIAYGRTRLDRAESDRDSRKRLIRTFERDLELLADAGLMPQFDPKTYPLDIRPLWARLQAIPDDPDDPSGIWTSDSEGDRSLLDFAPRGKWKRLKKARFCGFGPQK</sequence>
<reference evidence="1" key="1">
    <citation type="submission" date="2022-06" db="EMBL/GenBank/DDBJ databases">
        <title>Genome sequence of Phormidium yuhuli AB48 isolated from an industrial photobioreactor environment.</title>
        <authorList>
            <person name="Qiu Y."/>
            <person name="Noonan A.J.C."/>
            <person name="Dofher K."/>
            <person name="Koch M."/>
            <person name="Kieft B."/>
            <person name="Lin X."/>
            <person name="Ziels R.M."/>
            <person name="Hallam S.J."/>
        </authorList>
    </citation>
    <scope>NUCLEOTIDE SEQUENCE</scope>
    <source>
        <strain evidence="1">AB48</strain>
    </source>
</reference>
<gene>
    <name evidence="1" type="ORF">NEA10_16880</name>
</gene>
<dbReference type="Proteomes" id="UP001056708">
    <property type="component" value="Chromosome"/>
</dbReference>
<evidence type="ECO:0000313" key="1">
    <source>
        <dbReference type="EMBL" id="USR90491.1"/>
    </source>
</evidence>